<sequence>KQLKQHLRQSRSPCVHNQLAMFCIIVTICATFVVSVECVVSNYVNTSVDIEDCLAYSLHFDKELVFPITQEDMVTIGLLPHDGYGGNPFMWMNFTYIGEKSNISLTFNGTDSILCSGDSVADNLVILNPSILNVYKTYFEWKHLQLQWKKGTLIVYDGNQYENQEGTLPNDGNSLEICKMKPKQDNRLYAISLSTGHEHHNRSFVRNCEKSCPVIPPNIIMAYGRKLKQNDLTTVLIKGIYPTEMSSFIITPHYTTDAFQTITIHPNDKWHTFDWTFENQSLVLYLDGKTVGAIATDPSDLKENSAEGLRLVDSNNTLWKMSTTIVCSS</sequence>
<keyword evidence="1" id="KW-0812">Transmembrane</keyword>
<reference evidence="2 3" key="1">
    <citation type="submission" date="2024-05" db="EMBL/GenBank/DDBJ databases">
        <authorList>
            <person name="Wallberg A."/>
        </authorList>
    </citation>
    <scope>NUCLEOTIDE SEQUENCE [LARGE SCALE GENOMIC DNA]</scope>
</reference>
<dbReference type="AlphaFoldDB" id="A0AAV2SUQ1"/>
<gene>
    <name evidence="2" type="ORF">MNOR_LOCUS39970</name>
</gene>
<protein>
    <submittedName>
        <fullName evidence="2">Uncharacterized protein</fullName>
    </submittedName>
</protein>
<feature type="non-terminal residue" evidence="2">
    <location>
        <position position="329"/>
    </location>
</feature>
<keyword evidence="1" id="KW-0472">Membrane</keyword>
<feature type="transmembrane region" description="Helical" evidence="1">
    <location>
        <begin position="21"/>
        <end position="44"/>
    </location>
</feature>
<evidence type="ECO:0000256" key="1">
    <source>
        <dbReference type="SAM" id="Phobius"/>
    </source>
</evidence>
<name>A0AAV2SUQ1_MEGNR</name>
<dbReference type="Proteomes" id="UP001497623">
    <property type="component" value="Unassembled WGS sequence"/>
</dbReference>
<keyword evidence="3" id="KW-1185">Reference proteome</keyword>
<keyword evidence="1" id="KW-1133">Transmembrane helix</keyword>
<evidence type="ECO:0000313" key="3">
    <source>
        <dbReference type="Proteomes" id="UP001497623"/>
    </source>
</evidence>
<accession>A0AAV2SUQ1</accession>
<comment type="caution">
    <text evidence="2">The sequence shown here is derived from an EMBL/GenBank/DDBJ whole genome shotgun (WGS) entry which is preliminary data.</text>
</comment>
<proteinExistence type="predicted"/>
<feature type="non-terminal residue" evidence="2">
    <location>
        <position position="1"/>
    </location>
</feature>
<organism evidence="2 3">
    <name type="scientific">Meganyctiphanes norvegica</name>
    <name type="common">Northern krill</name>
    <name type="synonym">Thysanopoda norvegica</name>
    <dbReference type="NCBI Taxonomy" id="48144"/>
    <lineage>
        <taxon>Eukaryota</taxon>
        <taxon>Metazoa</taxon>
        <taxon>Ecdysozoa</taxon>
        <taxon>Arthropoda</taxon>
        <taxon>Crustacea</taxon>
        <taxon>Multicrustacea</taxon>
        <taxon>Malacostraca</taxon>
        <taxon>Eumalacostraca</taxon>
        <taxon>Eucarida</taxon>
        <taxon>Euphausiacea</taxon>
        <taxon>Euphausiidae</taxon>
        <taxon>Meganyctiphanes</taxon>
    </lineage>
</organism>
<evidence type="ECO:0000313" key="2">
    <source>
        <dbReference type="EMBL" id="CAL4234155.1"/>
    </source>
</evidence>
<dbReference type="EMBL" id="CAXKWB010112566">
    <property type="protein sequence ID" value="CAL4234155.1"/>
    <property type="molecule type" value="Genomic_DNA"/>
</dbReference>